<evidence type="ECO:0000259" key="7">
    <source>
        <dbReference type="PROSITE" id="PS50033"/>
    </source>
</evidence>
<dbReference type="FunFam" id="1.10.8.10:FF:000043">
    <property type="entry name" value="Fas-associated factor family member 2"/>
    <property type="match status" value="1"/>
</dbReference>
<accession>A0A8C2WX98</accession>
<comment type="subcellular location">
    <subcellularLocation>
        <location evidence="1">Lipid droplet</location>
    </subcellularLocation>
</comment>
<keyword evidence="9" id="KW-1185">Reference proteome</keyword>
<dbReference type="Gene3D" id="3.10.20.90">
    <property type="entry name" value="Phosphatidylinositol 3-kinase Catalytic Subunit, Chain A, domain 1"/>
    <property type="match status" value="1"/>
</dbReference>
<dbReference type="GO" id="GO:0005811">
    <property type="term" value="C:lipid droplet"/>
    <property type="evidence" value="ECO:0007669"/>
    <property type="project" value="UniProtKB-SubCell"/>
</dbReference>
<dbReference type="Proteomes" id="UP000694565">
    <property type="component" value="Unplaced"/>
</dbReference>
<gene>
    <name evidence="8" type="primary">faf2</name>
</gene>
<keyword evidence="2" id="KW-0551">Lipid droplet</keyword>
<organism evidence="8 9">
    <name type="scientific">Cyclopterus lumpus</name>
    <name type="common">Lumpsucker</name>
    <dbReference type="NCBI Taxonomy" id="8103"/>
    <lineage>
        <taxon>Eukaryota</taxon>
        <taxon>Metazoa</taxon>
        <taxon>Chordata</taxon>
        <taxon>Craniata</taxon>
        <taxon>Vertebrata</taxon>
        <taxon>Euteleostomi</taxon>
        <taxon>Actinopterygii</taxon>
        <taxon>Neopterygii</taxon>
        <taxon>Teleostei</taxon>
        <taxon>Neoteleostei</taxon>
        <taxon>Acanthomorphata</taxon>
        <taxon>Eupercaria</taxon>
        <taxon>Perciformes</taxon>
        <taxon>Cottioidei</taxon>
        <taxon>Cottales</taxon>
        <taxon>Cyclopteridae</taxon>
        <taxon>Cyclopterus</taxon>
    </lineage>
</organism>
<dbReference type="Gene3D" id="3.40.30.10">
    <property type="entry name" value="Glutaredoxin"/>
    <property type="match status" value="2"/>
</dbReference>
<dbReference type="GO" id="GO:0005783">
    <property type="term" value="C:endoplasmic reticulum"/>
    <property type="evidence" value="ECO:0007669"/>
    <property type="project" value="TreeGrafter"/>
</dbReference>
<dbReference type="FunFam" id="3.10.20.90:FF:000101">
    <property type="entry name" value="FAS-associated factor 2 isoform X2"/>
    <property type="match status" value="1"/>
</dbReference>
<feature type="domain" description="UBX" evidence="7">
    <location>
        <begin position="342"/>
        <end position="424"/>
    </location>
</feature>
<dbReference type="Ensembl" id="ENSCLMT00005008796.1">
    <property type="protein sequence ID" value="ENSCLMP00005008111.1"/>
    <property type="gene ID" value="ENSCLMG00005004329.1"/>
</dbReference>
<evidence type="ECO:0000256" key="3">
    <source>
        <dbReference type="ARBA" id="ARBA00023054"/>
    </source>
</evidence>
<name>A0A8C2WX98_CYCLU</name>
<dbReference type="InterPro" id="IPR029071">
    <property type="entry name" value="Ubiquitin-like_domsf"/>
</dbReference>
<dbReference type="Pfam" id="PF00789">
    <property type="entry name" value="UBX"/>
    <property type="match status" value="1"/>
</dbReference>
<reference evidence="8" key="2">
    <citation type="submission" date="2025-09" db="UniProtKB">
        <authorList>
            <consortium name="Ensembl"/>
        </authorList>
    </citation>
    <scope>IDENTIFICATION</scope>
</reference>
<dbReference type="InterPro" id="IPR001012">
    <property type="entry name" value="UBX_dom"/>
</dbReference>
<keyword evidence="3" id="KW-0175">Coiled coil</keyword>
<dbReference type="CDD" id="cd16120">
    <property type="entry name" value="UBX_UBXN3B"/>
    <property type="match status" value="1"/>
</dbReference>
<protein>
    <recommendedName>
        <fullName evidence="4">FAS-associated factor 2</fullName>
    </recommendedName>
    <alternativeName>
        <fullName evidence="5">UBX domain-containing protein 8</fullName>
    </alternativeName>
</protein>
<dbReference type="InterPro" id="IPR054109">
    <property type="entry name" value="UBA_8"/>
</dbReference>
<sequence length="430" mass="50216">MAAPEEPELSQAQTEKLLQFQDLTGLESMDQCRRTLEQHNWNIEAAVQDRLNEQEGVPSVFNPPPSRPLQVNTADHRVYSYIVSRPQPRGLLGWSYYMIMLPFRFTYYTLLDIFRFALRFVRPDPRGRVTDPVGDVVSFIHSFEEKYGRSHPVFYQGTYSQVSSVSRCPITNIRFSTLCTEEVVTFLNTQMLFWACSTSKPEGYRVSQALRENTYPFLAMIMLKDRKMTVVGRLEGLIQPEDLVNQLTFIMDANQTHLMSERLEREERSQTQVLRQQQDEAYLASLHADQEKDRKKREEEDQIRQEEEKVRQSALAEERRQQTLEEEKERKSECLPPEPPADDPESVKIVFKLPNDTRVERRFLFGQSLTVIYDFLFSLKESPEKFQIITNFPRRVLPCLPTEEQPNPPTLKEAGLSRSEVLFVQDLTDD</sequence>
<dbReference type="PANTHER" id="PTHR23322">
    <property type="entry name" value="FAS-ASSOCIATED PROTEIN"/>
    <property type="match status" value="1"/>
</dbReference>
<dbReference type="InterPro" id="IPR050730">
    <property type="entry name" value="UBX_domain-protein"/>
</dbReference>
<dbReference type="Gene3D" id="1.10.8.10">
    <property type="entry name" value="DNA helicase RuvA subunit, C-terminal domain"/>
    <property type="match status" value="1"/>
</dbReference>
<dbReference type="InterPro" id="IPR036249">
    <property type="entry name" value="Thioredoxin-like_sf"/>
</dbReference>
<dbReference type="SUPFAM" id="SSF52833">
    <property type="entry name" value="Thioredoxin-like"/>
    <property type="match status" value="1"/>
</dbReference>
<reference evidence="8" key="1">
    <citation type="submission" date="2025-08" db="UniProtKB">
        <authorList>
            <consortium name="Ensembl"/>
        </authorList>
    </citation>
    <scope>IDENTIFICATION</scope>
</reference>
<evidence type="ECO:0000313" key="8">
    <source>
        <dbReference type="Ensembl" id="ENSCLMP00005008111.1"/>
    </source>
</evidence>
<feature type="region of interest" description="Disordered" evidence="6">
    <location>
        <begin position="285"/>
        <end position="346"/>
    </location>
</feature>
<evidence type="ECO:0000256" key="2">
    <source>
        <dbReference type="ARBA" id="ARBA00022677"/>
    </source>
</evidence>
<dbReference type="CDD" id="cd14414">
    <property type="entry name" value="UBA_FAF2"/>
    <property type="match status" value="1"/>
</dbReference>
<evidence type="ECO:0000313" key="9">
    <source>
        <dbReference type="Proteomes" id="UP000694565"/>
    </source>
</evidence>
<dbReference type="PROSITE" id="PS50033">
    <property type="entry name" value="UBX"/>
    <property type="match status" value="1"/>
</dbReference>
<feature type="compositionally biased region" description="Basic and acidic residues" evidence="6">
    <location>
        <begin position="288"/>
        <end position="333"/>
    </location>
</feature>
<dbReference type="AlphaFoldDB" id="A0A8C2WX98"/>
<dbReference type="SMART" id="SM00594">
    <property type="entry name" value="UAS"/>
    <property type="match status" value="1"/>
</dbReference>
<dbReference type="PANTHER" id="PTHR23322:SF1">
    <property type="entry name" value="FAS-ASSOCIATED FACTOR 2"/>
    <property type="match status" value="1"/>
</dbReference>
<dbReference type="SUPFAM" id="SSF54236">
    <property type="entry name" value="Ubiquitin-like"/>
    <property type="match status" value="1"/>
</dbReference>
<proteinExistence type="predicted"/>
<evidence type="ECO:0000256" key="6">
    <source>
        <dbReference type="SAM" id="MobiDB-lite"/>
    </source>
</evidence>
<dbReference type="GeneTree" id="ENSGT00940000157197"/>
<dbReference type="GO" id="GO:0043130">
    <property type="term" value="F:ubiquitin binding"/>
    <property type="evidence" value="ECO:0007669"/>
    <property type="project" value="TreeGrafter"/>
</dbReference>
<evidence type="ECO:0000256" key="1">
    <source>
        <dbReference type="ARBA" id="ARBA00004502"/>
    </source>
</evidence>
<evidence type="ECO:0000256" key="4">
    <source>
        <dbReference type="ARBA" id="ARBA00071301"/>
    </source>
</evidence>
<dbReference type="Pfam" id="PF22566">
    <property type="entry name" value="UBA_8"/>
    <property type="match status" value="1"/>
</dbReference>
<dbReference type="GO" id="GO:0036503">
    <property type="term" value="P:ERAD pathway"/>
    <property type="evidence" value="ECO:0007669"/>
    <property type="project" value="TreeGrafter"/>
</dbReference>
<dbReference type="InterPro" id="IPR006577">
    <property type="entry name" value="UAS"/>
</dbReference>
<evidence type="ECO:0000256" key="5">
    <source>
        <dbReference type="ARBA" id="ARBA00075808"/>
    </source>
</evidence>